<organism evidence="1 2">
    <name type="scientific">Hyella patelloides LEGE 07179</name>
    <dbReference type="NCBI Taxonomy" id="945734"/>
    <lineage>
        <taxon>Bacteria</taxon>
        <taxon>Bacillati</taxon>
        <taxon>Cyanobacteriota</taxon>
        <taxon>Cyanophyceae</taxon>
        <taxon>Pleurocapsales</taxon>
        <taxon>Hyellaceae</taxon>
        <taxon>Hyella</taxon>
    </lineage>
</organism>
<dbReference type="AlphaFoldDB" id="A0A563W2H4"/>
<name>A0A563W2H4_9CYAN</name>
<gene>
    <name evidence="1" type="ORF">H1P_6480006</name>
</gene>
<accession>A0A563W2H4</accession>
<dbReference type="RefSeq" id="WP_144876268.1">
    <property type="nucleotide sequence ID" value="NZ_LR214380.1"/>
</dbReference>
<sequence>MFYKKLEVYNLQRFCKNINFSDSKLNLIFKLEQKKKEILKYDSNNSYIFPDICETALNELRVIAAPELAKEGQTIEAIRILCNVPADSEFLTEATVWLDHWYRSSDWGKETKLYLKEASNCPSGVKLRKLS</sequence>
<proteinExistence type="predicted"/>
<dbReference type="EMBL" id="CAACVJ010000610">
    <property type="protein sequence ID" value="VEP17827.1"/>
    <property type="molecule type" value="Genomic_DNA"/>
</dbReference>
<evidence type="ECO:0000313" key="2">
    <source>
        <dbReference type="Proteomes" id="UP000320055"/>
    </source>
</evidence>
<dbReference type="Proteomes" id="UP000320055">
    <property type="component" value="Unassembled WGS sequence"/>
</dbReference>
<protein>
    <submittedName>
        <fullName evidence="1">Uncharacterized protein</fullName>
    </submittedName>
</protein>
<evidence type="ECO:0000313" key="1">
    <source>
        <dbReference type="EMBL" id="VEP17827.1"/>
    </source>
</evidence>
<keyword evidence="2" id="KW-1185">Reference proteome</keyword>
<reference evidence="1 2" key="1">
    <citation type="submission" date="2019-01" db="EMBL/GenBank/DDBJ databases">
        <authorList>
            <person name="Brito A."/>
        </authorList>
    </citation>
    <scope>NUCLEOTIDE SEQUENCE [LARGE SCALE GENOMIC DNA]</scope>
    <source>
        <strain evidence="1">1</strain>
    </source>
</reference>